<reference evidence="4 5" key="1">
    <citation type="submission" date="2015-01" db="EMBL/GenBank/DDBJ databases">
        <title>The Genome Sequence of Cladophialophora immunda CBS83496.</title>
        <authorList>
            <consortium name="The Broad Institute Genomics Platform"/>
            <person name="Cuomo C."/>
            <person name="de Hoog S."/>
            <person name="Gorbushina A."/>
            <person name="Stielow B."/>
            <person name="Teixiera M."/>
            <person name="Abouelleil A."/>
            <person name="Chapman S.B."/>
            <person name="Priest M."/>
            <person name="Young S.K."/>
            <person name="Wortman J."/>
            <person name="Nusbaum C."/>
            <person name="Birren B."/>
        </authorList>
    </citation>
    <scope>NUCLEOTIDE SEQUENCE [LARGE SCALE GENOMIC DNA]</scope>
    <source>
        <strain evidence="4 5">CBS 83496</strain>
    </source>
</reference>
<dbReference type="InterPro" id="IPR058348">
    <property type="entry name" value="DUF8035"/>
</dbReference>
<evidence type="ECO:0000256" key="1">
    <source>
        <dbReference type="SAM" id="MobiDB-lite"/>
    </source>
</evidence>
<dbReference type="InterPro" id="IPR010730">
    <property type="entry name" value="HET"/>
</dbReference>
<organism evidence="4 5">
    <name type="scientific">Cladophialophora immunda</name>
    <dbReference type="NCBI Taxonomy" id="569365"/>
    <lineage>
        <taxon>Eukaryota</taxon>
        <taxon>Fungi</taxon>
        <taxon>Dikarya</taxon>
        <taxon>Ascomycota</taxon>
        <taxon>Pezizomycotina</taxon>
        <taxon>Eurotiomycetes</taxon>
        <taxon>Chaetothyriomycetidae</taxon>
        <taxon>Chaetothyriales</taxon>
        <taxon>Herpotrichiellaceae</taxon>
        <taxon>Cladophialophora</taxon>
    </lineage>
</organism>
<dbReference type="PANTHER" id="PTHR10622:SF10">
    <property type="entry name" value="HET DOMAIN-CONTAINING PROTEIN"/>
    <property type="match status" value="1"/>
</dbReference>
<dbReference type="PANTHER" id="PTHR10622">
    <property type="entry name" value="HET DOMAIN-CONTAINING PROTEIN"/>
    <property type="match status" value="1"/>
</dbReference>
<feature type="region of interest" description="Disordered" evidence="1">
    <location>
        <begin position="359"/>
        <end position="379"/>
    </location>
</feature>
<dbReference type="Proteomes" id="UP000054466">
    <property type="component" value="Unassembled WGS sequence"/>
</dbReference>
<dbReference type="EMBL" id="KN847042">
    <property type="protein sequence ID" value="KIW29531.1"/>
    <property type="molecule type" value="Genomic_DNA"/>
</dbReference>
<dbReference type="STRING" id="569365.A0A0D1ZNN4"/>
<evidence type="ECO:0000313" key="5">
    <source>
        <dbReference type="Proteomes" id="UP000054466"/>
    </source>
</evidence>
<dbReference type="Pfam" id="PF26118">
    <property type="entry name" value="DUF8035"/>
    <property type="match status" value="1"/>
</dbReference>
<feature type="domain" description="DUF8035" evidence="3">
    <location>
        <begin position="432"/>
        <end position="486"/>
    </location>
</feature>
<evidence type="ECO:0000259" key="3">
    <source>
        <dbReference type="Pfam" id="PF26118"/>
    </source>
</evidence>
<keyword evidence="5" id="KW-1185">Reference proteome</keyword>
<accession>A0A0D1ZNN4</accession>
<sequence>MPLIRLLDVRDLRLKEFDESRYVPSYLILSHTWGSRSEEISYEDLATLRGHFNKKKAWVEKVWGFCDLAKRRGFDFVWIDTCCINKADKPELDRAIRRMYRWYHKATACCVYLKDVRWTDRLWERPGTKTPVWFTRGWTLQELLAPEQVLFFDQDWRPMGDRKTLAPAIKWFTGIRQDALDDSDPTQFGSFQILRWARYRVTQEPEDRVYSLFGLLGVSTLDTKYGEGETVAFIRLHDELSRRTAGPGNHGRPEIPGIPATRFWSLGPTSTVTQSSFAIERFVHHHERLVDQGHRILGGRNSSPSMGFHPATEIPQSSRVSRGSYHDYSRHHDDYDPHPGLAPANVPVVTNRIQLEGFGDSDRQTAGSRQMYDGGPGSNLVPYRVSNGGYGTGGLRPPVQTYLPVVLPPPRPSFPHSRIRQWYATEPDPEARLWTQVESNRVVEAAIQRMGYEYDVTDDRRFYYIFAHLKVEDMDDLVDLSEAIRRLRRTRVLEIEMERQYSY</sequence>
<protein>
    <submittedName>
        <fullName evidence="4">Uncharacterized protein</fullName>
    </submittedName>
</protein>
<gene>
    <name evidence="4" type="ORF">PV07_05344</name>
</gene>
<dbReference type="GeneID" id="27344538"/>
<dbReference type="OrthoDB" id="5410752at2759"/>
<evidence type="ECO:0000313" key="4">
    <source>
        <dbReference type="EMBL" id="KIW29531.1"/>
    </source>
</evidence>
<proteinExistence type="predicted"/>
<name>A0A0D1ZNN4_9EURO</name>
<feature type="domain" description="Heterokaryon incompatibility" evidence="2">
    <location>
        <begin position="26"/>
        <end position="117"/>
    </location>
</feature>
<evidence type="ECO:0000259" key="2">
    <source>
        <dbReference type="Pfam" id="PF06985"/>
    </source>
</evidence>
<dbReference type="Pfam" id="PF06985">
    <property type="entry name" value="HET"/>
    <property type="match status" value="1"/>
</dbReference>
<dbReference type="VEuPathDB" id="FungiDB:PV07_05344"/>
<dbReference type="AlphaFoldDB" id="A0A0D1ZNN4"/>
<dbReference type="RefSeq" id="XP_016249747.1">
    <property type="nucleotide sequence ID" value="XM_016392228.1"/>
</dbReference>
<dbReference type="HOGENOM" id="CLU_541847_0_0_1"/>